<dbReference type="InterPro" id="IPR029044">
    <property type="entry name" value="Nucleotide-diphossugar_trans"/>
</dbReference>
<dbReference type="PANTHER" id="PTHR22916">
    <property type="entry name" value="GLYCOSYLTRANSFERASE"/>
    <property type="match status" value="1"/>
</dbReference>
<dbReference type="PANTHER" id="PTHR22916:SF3">
    <property type="entry name" value="UDP-GLCNAC:BETAGAL BETA-1,3-N-ACETYLGLUCOSAMINYLTRANSFERASE-LIKE PROTEIN 1"/>
    <property type="match status" value="1"/>
</dbReference>
<reference evidence="2 3" key="1">
    <citation type="submission" date="2017-03" db="EMBL/GenBank/DDBJ databases">
        <title>Genome analysis of Rhizobial strains effectives or ineffectives for nitrogen fixation isolated from bean seeds.</title>
        <authorList>
            <person name="Peralta H."/>
            <person name="Aguilar-Vera A."/>
            <person name="Mora Y."/>
            <person name="Vargas-Lagunas C."/>
            <person name="Girard L."/>
            <person name="Mora J."/>
        </authorList>
    </citation>
    <scope>NUCLEOTIDE SEQUENCE [LARGE SCALE GENOMIC DNA]</scope>
    <source>
        <strain evidence="2 3">CCGM3</strain>
    </source>
</reference>
<proteinExistence type="predicted"/>
<dbReference type="InterPro" id="IPR001173">
    <property type="entry name" value="Glyco_trans_2-like"/>
</dbReference>
<evidence type="ECO:0000259" key="1">
    <source>
        <dbReference type="Pfam" id="PF00535"/>
    </source>
</evidence>
<keyword evidence="2" id="KW-0808">Transferase</keyword>
<protein>
    <submittedName>
        <fullName evidence="2">Glycosyl transferase</fullName>
    </submittedName>
</protein>
<evidence type="ECO:0000313" key="2">
    <source>
        <dbReference type="EMBL" id="RDJ03298.1"/>
    </source>
</evidence>
<dbReference type="SUPFAM" id="SSF53448">
    <property type="entry name" value="Nucleotide-diphospho-sugar transferases"/>
    <property type="match status" value="1"/>
</dbReference>
<dbReference type="OrthoDB" id="174925at2"/>
<comment type="caution">
    <text evidence="2">The sequence shown here is derived from an EMBL/GenBank/DDBJ whole genome shotgun (WGS) entry which is preliminary data.</text>
</comment>
<dbReference type="Proteomes" id="UP000254939">
    <property type="component" value="Unassembled WGS sequence"/>
</dbReference>
<gene>
    <name evidence="2" type="ORF">B5K06_30350</name>
</gene>
<sequence length="341" mass="38534">MPPNYPLVSIIITCFNYELFISECIKSALQQDYPNLEIIVVDDGSKDGSWDIIQQYRDQVTCVRQQNRGALRSSLTGFRLSNGDFVHFLDADDLLVPGALQQIAPHLRPDVSKVQFMLSPIDRDGQVIGDPFPKLAQSIESGPLIQSINQRGYYNTPPTSGNIYRRDIYENLGDLSYERAIDGVPYLLAPFLGKVVSLDVPLGKYRIHNANLSSFSTLSSDRLNGYIDRFMARLRHLAQLIDERGIKGKVRLRQDYAYVREMTILSTVASGKRPALRLLASYISAVRREHRALRTCMSLAFALGLFVLPNLGRRQLASFRLDPSRFWRVRSRLKHAASVGT</sequence>
<dbReference type="EMBL" id="NAAC01000043">
    <property type="protein sequence ID" value="RDJ03298.1"/>
    <property type="molecule type" value="Genomic_DNA"/>
</dbReference>
<accession>A0A370KFT3</accession>
<feature type="domain" description="Glycosyltransferase 2-like" evidence="1">
    <location>
        <begin position="9"/>
        <end position="109"/>
    </location>
</feature>
<organism evidence="2 3">
    <name type="scientific">Rhizobium grahamii</name>
    <dbReference type="NCBI Taxonomy" id="1120045"/>
    <lineage>
        <taxon>Bacteria</taxon>
        <taxon>Pseudomonadati</taxon>
        <taxon>Pseudomonadota</taxon>
        <taxon>Alphaproteobacteria</taxon>
        <taxon>Hyphomicrobiales</taxon>
        <taxon>Rhizobiaceae</taxon>
        <taxon>Rhizobium/Agrobacterium group</taxon>
        <taxon>Rhizobium</taxon>
    </lineage>
</organism>
<evidence type="ECO:0000313" key="3">
    <source>
        <dbReference type="Proteomes" id="UP000254939"/>
    </source>
</evidence>
<dbReference type="GO" id="GO:0016758">
    <property type="term" value="F:hexosyltransferase activity"/>
    <property type="evidence" value="ECO:0007669"/>
    <property type="project" value="UniProtKB-ARBA"/>
</dbReference>
<name>A0A370KFT3_9HYPH</name>
<dbReference type="RefSeq" id="WP_114715596.1">
    <property type="nucleotide sequence ID" value="NZ_KZ857269.1"/>
</dbReference>
<dbReference type="Gene3D" id="3.90.550.10">
    <property type="entry name" value="Spore Coat Polysaccharide Biosynthesis Protein SpsA, Chain A"/>
    <property type="match status" value="1"/>
</dbReference>
<dbReference type="AlphaFoldDB" id="A0A370KFT3"/>
<dbReference type="Pfam" id="PF00535">
    <property type="entry name" value="Glycos_transf_2"/>
    <property type="match status" value="1"/>
</dbReference>